<dbReference type="InterPro" id="IPR000209">
    <property type="entry name" value="Peptidase_S8/S53_dom"/>
</dbReference>
<dbReference type="GO" id="GO:0006508">
    <property type="term" value="P:proteolysis"/>
    <property type="evidence" value="ECO:0007669"/>
    <property type="project" value="UniProtKB-KW"/>
</dbReference>
<dbReference type="InterPro" id="IPR023828">
    <property type="entry name" value="Peptidase_S8_Ser-AS"/>
</dbReference>
<dbReference type="Pfam" id="PF04122">
    <property type="entry name" value="CW_binding_2"/>
    <property type="match status" value="3"/>
</dbReference>
<evidence type="ECO:0000256" key="3">
    <source>
        <dbReference type="ARBA" id="ARBA00022801"/>
    </source>
</evidence>
<dbReference type="SUPFAM" id="SSF52743">
    <property type="entry name" value="Subtilisin-like"/>
    <property type="match status" value="1"/>
</dbReference>
<dbReference type="Gene3D" id="3.40.50.200">
    <property type="entry name" value="Peptidase S8/S53 domain"/>
    <property type="match status" value="1"/>
</dbReference>
<keyword evidence="4 6" id="KW-0720">Serine protease</keyword>
<evidence type="ECO:0000256" key="7">
    <source>
        <dbReference type="RuleBase" id="RU003355"/>
    </source>
</evidence>
<evidence type="ECO:0000313" key="12">
    <source>
        <dbReference type="Proteomes" id="UP000315395"/>
    </source>
</evidence>
<keyword evidence="2 6" id="KW-0645">Protease</keyword>
<keyword evidence="9" id="KW-0732">Signal</keyword>
<dbReference type="InterPro" id="IPR023827">
    <property type="entry name" value="Peptidase_S8_Asp-AS"/>
</dbReference>
<feature type="active site" description="Charge relay system" evidence="5 6">
    <location>
        <position position="444"/>
    </location>
</feature>
<dbReference type="InterPro" id="IPR022398">
    <property type="entry name" value="Peptidase_S8_His-AS"/>
</dbReference>
<feature type="compositionally biased region" description="Low complexity" evidence="8">
    <location>
        <begin position="38"/>
        <end position="47"/>
    </location>
</feature>
<name>A0A516G7V3_9MICO</name>
<keyword evidence="3 6" id="KW-0378">Hydrolase</keyword>
<evidence type="ECO:0000256" key="9">
    <source>
        <dbReference type="SAM" id="SignalP"/>
    </source>
</evidence>
<organism evidence="11 12">
    <name type="scientific">Ornithinimicrobium ciconiae</name>
    <dbReference type="NCBI Taxonomy" id="2594265"/>
    <lineage>
        <taxon>Bacteria</taxon>
        <taxon>Bacillati</taxon>
        <taxon>Actinomycetota</taxon>
        <taxon>Actinomycetes</taxon>
        <taxon>Micrococcales</taxon>
        <taxon>Ornithinimicrobiaceae</taxon>
        <taxon>Ornithinimicrobium</taxon>
    </lineage>
</organism>
<evidence type="ECO:0000256" key="2">
    <source>
        <dbReference type="ARBA" id="ARBA00022670"/>
    </source>
</evidence>
<dbReference type="InterPro" id="IPR036852">
    <property type="entry name" value="Peptidase_S8/S53_dom_sf"/>
</dbReference>
<feature type="active site" description="Charge relay system" evidence="5 6">
    <location>
        <position position="241"/>
    </location>
</feature>
<dbReference type="Pfam" id="PF00082">
    <property type="entry name" value="Peptidase_S8"/>
    <property type="match status" value="1"/>
</dbReference>
<dbReference type="PROSITE" id="PS51892">
    <property type="entry name" value="SUBTILASE"/>
    <property type="match status" value="1"/>
</dbReference>
<feature type="signal peptide" evidence="9">
    <location>
        <begin position="1"/>
        <end position="30"/>
    </location>
</feature>
<feature type="domain" description="Peptidase S8/S53" evidence="10">
    <location>
        <begin position="232"/>
        <end position="477"/>
    </location>
</feature>
<dbReference type="PRINTS" id="PR00723">
    <property type="entry name" value="SUBTILISIN"/>
</dbReference>
<evidence type="ECO:0000259" key="10">
    <source>
        <dbReference type="Pfam" id="PF00082"/>
    </source>
</evidence>
<keyword evidence="12" id="KW-1185">Reference proteome</keyword>
<dbReference type="Gene3D" id="3.40.50.12090">
    <property type="match status" value="1"/>
</dbReference>
<dbReference type="InterPro" id="IPR051048">
    <property type="entry name" value="Peptidase_S8/S53_subtilisin"/>
</dbReference>
<dbReference type="PANTHER" id="PTHR43399:SF4">
    <property type="entry name" value="CELL WALL-ASSOCIATED PROTEASE"/>
    <property type="match status" value="1"/>
</dbReference>
<feature type="region of interest" description="Disordered" evidence="8">
    <location>
        <begin position="38"/>
        <end position="58"/>
    </location>
</feature>
<dbReference type="KEGG" id="orz:FNH13_04000"/>
<evidence type="ECO:0000256" key="6">
    <source>
        <dbReference type="PROSITE-ProRule" id="PRU01240"/>
    </source>
</evidence>
<dbReference type="GO" id="GO:0004252">
    <property type="term" value="F:serine-type endopeptidase activity"/>
    <property type="evidence" value="ECO:0007669"/>
    <property type="project" value="UniProtKB-UniRule"/>
</dbReference>
<reference evidence="11 12" key="1">
    <citation type="submission" date="2019-07" db="EMBL/GenBank/DDBJ databases">
        <title>complete genome sequencing of Ornithinimicrobium sp. H23M54.</title>
        <authorList>
            <person name="Bae J.-W."/>
            <person name="Lee S.-Y."/>
        </authorList>
    </citation>
    <scope>NUCLEOTIDE SEQUENCE [LARGE SCALE GENOMIC DNA]</scope>
    <source>
        <strain evidence="11 12">H23M54</strain>
    </source>
</reference>
<evidence type="ECO:0000256" key="4">
    <source>
        <dbReference type="ARBA" id="ARBA00022825"/>
    </source>
</evidence>
<gene>
    <name evidence="11" type="ORF">FNH13_04000</name>
</gene>
<dbReference type="PROSITE" id="PS51318">
    <property type="entry name" value="TAT"/>
    <property type="match status" value="1"/>
</dbReference>
<dbReference type="OrthoDB" id="9813435at2"/>
<sequence>MTHRPRARTVVSGVAAAALVATAAAGVASAAPDHEAAATAATSATSSPQRSLQAGNGETQRLTLITGDIVTVTERADGTQVADVASPDGTAGGFQALTVKGQLHVIPDAARPFLAAGTLDHELFNVSALLDQGVGEAGAPLIVEFADGASSASLQSLVGETTARLESINAVALSPEASTGDSLWQSLTGDRSDGTLARGIERIHLDGLVEASLADSVPQVGAPEAWARGIDGTGVTVAVLDSGVDLTHPDLANVVVESHSFVPGEEVTDVHGHGTHVASTVAGSGAASDGLQVGVAPGADLIVGKVLGDDGFGQESWIIDGMEWAAENADVVNMSLGSMEASDGTDPMAVALQTISEETDTLFVVAAGNNGQVSGIGSPGAAEAALTVGAVDGMDYRTWFTSMGPRLGDALVKPDLSAPGADVLAARSQASAGEGWYTSMDGTSMATPHIAGAAALLLQDDPDLSRVELKNTLMSSSFPLSEGPFQLGAGRLDVPAALDAEVIATGSISFGYFDWPHEGDEPVTREITYTNDGDSELTLALRLEGDDGTGGGLPAGLTELSATEVLVPAGGTADVQVTLDPAIVPLATTLSGFVIASAEGTDLARTGWGVMKEEERYDLTLRATDRDGSPALAYVVFMGRDDMWPNQIQVDGETTLRLPVGTYAAMSFMDVNVSADELGVAMVGDPQIDLTQDTVVELDARETHEITAEVPDEGLEPSQRRMEYSISAGTGLVGAYQIPVMVDHLFAAPMDGTTDGDFEYLTRWRLRTPFVAVAEGAAALDVTGLVGSTAPTEEVTLDAVYAGTGTPADLSAVETEGKAVVITRDQSLDLTEIAAGVDDAGAALLVVVNDEPGEFAAGVAWEGTVSYPAVGVSGVEGAGLISRIQAGPVQLTVSGGVDSPVVYDLVDPHPGSIPTDLAYAPELEDLARIDASFHGNQQRAGGEFRYDLRPHTAYGVGFAEKMNMPIDRTEYVSAQEGTSWYQDAAVMEGNWNERGLRQGYEPGSTTAESWFAAVVQPRLGEGYWLPNRQGDMLQVNLPSWAGDEPTHTGGMGEFQGTDDQTIRWYQGETLLKEDVGWQSSWIDGVPSERTQLRVTSDVGRPDSWGVTPASSTEWTFWSEHPADWFAELPLVQVDFAVETDWNGAAVNGPTDTIGLSAWQLPNSQLTGEITDGTLAISYDQGTTWEELDLSGTPGDWTADVTYPAGAQTVSLRATAADSEGNAITQEVYDAYRVPEQTGPTVERISGADRYATAAQVAAEYPDGVDTAYIVTGENFADALTGAAPASQGRLPGSVDLFTADGSPAPVLLVQADRIPAATRAALDAVQPERLVVLGGGVAISDEVVTQLGSWGEVDRIAGENRYETAALLSELYPTGLDTVYVASGEDQNFPDALAGAALAGHEGVPVLLTQTDHVPAAVTAALDRLDAGEVVVLGGTGAVSEGVFADLGADRRLSGPDRYATAAAISAQHPAGVENSFVATGLNWPDALTGSALAAFRGEPVNLTKPGSLPAVTRAELERLELSRATVLGGTKSVSEQVFAQLTELLGG</sequence>
<dbReference type="InterPro" id="IPR015500">
    <property type="entry name" value="Peptidase_S8_subtilisin-rel"/>
</dbReference>
<dbReference type="PANTHER" id="PTHR43399">
    <property type="entry name" value="SUBTILISIN-RELATED"/>
    <property type="match status" value="1"/>
</dbReference>
<proteinExistence type="inferred from homology"/>
<dbReference type="PROSITE" id="PS00138">
    <property type="entry name" value="SUBTILASE_SER"/>
    <property type="match status" value="1"/>
</dbReference>
<feature type="chain" id="PRO_5021855297" evidence="9">
    <location>
        <begin position="31"/>
        <end position="1548"/>
    </location>
</feature>
<accession>A0A516G7V3</accession>
<protein>
    <submittedName>
        <fullName evidence="11">S8 family serine peptidase</fullName>
    </submittedName>
</protein>
<dbReference type="EMBL" id="CP041616">
    <property type="protein sequence ID" value="QDO87601.1"/>
    <property type="molecule type" value="Genomic_DNA"/>
</dbReference>
<feature type="compositionally biased region" description="Polar residues" evidence="8">
    <location>
        <begin position="48"/>
        <end position="58"/>
    </location>
</feature>
<feature type="active site" description="Charge relay system" evidence="5 6">
    <location>
        <position position="273"/>
    </location>
</feature>
<dbReference type="Gene3D" id="3.50.30.30">
    <property type="match status" value="1"/>
</dbReference>
<dbReference type="InterPro" id="IPR007253">
    <property type="entry name" value="Cell_wall-bd_2"/>
</dbReference>
<evidence type="ECO:0000256" key="1">
    <source>
        <dbReference type="ARBA" id="ARBA00011073"/>
    </source>
</evidence>
<dbReference type="InterPro" id="IPR006311">
    <property type="entry name" value="TAT_signal"/>
</dbReference>
<dbReference type="PROSITE" id="PS00136">
    <property type="entry name" value="SUBTILASE_ASP"/>
    <property type="match status" value="1"/>
</dbReference>
<evidence type="ECO:0000256" key="5">
    <source>
        <dbReference type="PIRSR" id="PIRSR615500-1"/>
    </source>
</evidence>
<dbReference type="RefSeq" id="WP_143782278.1">
    <property type="nucleotide sequence ID" value="NZ_CP041616.1"/>
</dbReference>
<dbReference type="InterPro" id="IPR046450">
    <property type="entry name" value="PA_dom_sf"/>
</dbReference>
<evidence type="ECO:0000256" key="8">
    <source>
        <dbReference type="SAM" id="MobiDB-lite"/>
    </source>
</evidence>
<dbReference type="PROSITE" id="PS00137">
    <property type="entry name" value="SUBTILASE_HIS"/>
    <property type="match status" value="1"/>
</dbReference>
<dbReference type="SUPFAM" id="SSF52025">
    <property type="entry name" value="PA domain"/>
    <property type="match status" value="1"/>
</dbReference>
<comment type="similarity">
    <text evidence="1 6 7">Belongs to the peptidase S8 family.</text>
</comment>
<dbReference type="Proteomes" id="UP000315395">
    <property type="component" value="Chromosome"/>
</dbReference>
<evidence type="ECO:0000313" key="11">
    <source>
        <dbReference type="EMBL" id="QDO87601.1"/>
    </source>
</evidence>